<dbReference type="Proteomes" id="UP000268162">
    <property type="component" value="Unassembled WGS sequence"/>
</dbReference>
<dbReference type="AlphaFoldDB" id="A0A4Q0A2B9"/>
<feature type="compositionally biased region" description="Polar residues" evidence="1">
    <location>
        <begin position="292"/>
        <end position="308"/>
    </location>
</feature>
<evidence type="ECO:0000313" key="4">
    <source>
        <dbReference type="Proteomes" id="UP000268162"/>
    </source>
</evidence>
<feature type="region of interest" description="Disordered" evidence="1">
    <location>
        <begin position="269"/>
        <end position="344"/>
    </location>
</feature>
<evidence type="ECO:0000256" key="2">
    <source>
        <dbReference type="SAM" id="Phobius"/>
    </source>
</evidence>
<accession>A0A4Q0A2B9</accession>
<feature type="compositionally biased region" description="Low complexity" evidence="1">
    <location>
        <begin position="327"/>
        <end position="338"/>
    </location>
</feature>
<organism evidence="3 4">
    <name type="scientific">Dimargaris cristalligena</name>
    <dbReference type="NCBI Taxonomy" id="215637"/>
    <lineage>
        <taxon>Eukaryota</taxon>
        <taxon>Fungi</taxon>
        <taxon>Fungi incertae sedis</taxon>
        <taxon>Zoopagomycota</taxon>
        <taxon>Kickxellomycotina</taxon>
        <taxon>Dimargaritomycetes</taxon>
        <taxon>Dimargaritales</taxon>
        <taxon>Dimargaritaceae</taxon>
        <taxon>Dimargaris</taxon>
    </lineage>
</organism>
<evidence type="ECO:0000313" key="3">
    <source>
        <dbReference type="EMBL" id="RKP39978.1"/>
    </source>
</evidence>
<reference evidence="4" key="1">
    <citation type="journal article" date="2018" name="Nat. Microbiol.">
        <title>Leveraging single-cell genomics to expand the fungal tree of life.</title>
        <authorList>
            <person name="Ahrendt S.R."/>
            <person name="Quandt C.A."/>
            <person name="Ciobanu D."/>
            <person name="Clum A."/>
            <person name="Salamov A."/>
            <person name="Andreopoulos B."/>
            <person name="Cheng J.F."/>
            <person name="Woyke T."/>
            <person name="Pelin A."/>
            <person name="Henrissat B."/>
            <person name="Reynolds N.K."/>
            <person name="Benny G.L."/>
            <person name="Smith M.E."/>
            <person name="James T.Y."/>
            <person name="Grigoriev I.V."/>
        </authorList>
    </citation>
    <scope>NUCLEOTIDE SEQUENCE [LARGE SCALE GENOMIC DNA]</scope>
    <source>
        <strain evidence="4">RSA 468</strain>
    </source>
</reference>
<feature type="transmembrane region" description="Helical" evidence="2">
    <location>
        <begin position="213"/>
        <end position="240"/>
    </location>
</feature>
<keyword evidence="2" id="KW-1133">Transmembrane helix</keyword>
<feature type="transmembrane region" description="Helical" evidence="2">
    <location>
        <begin position="130"/>
        <end position="150"/>
    </location>
</feature>
<keyword evidence="4" id="KW-1185">Reference proteome</keyword>
<dbReference type="EMBL" id="ML002232">
    <property type="protein sequence ID" value="RKP39978.1"/>
    <property type="molecule type" value="Genomic_DNA"/>
</dbReference>
<evidence type="ECO:0000256" key="1">
    <source>
        <dbReference type="SAM" id="MobiDB-lite"/>
    </source>
</evidence>
<keyword evidence="2" id="KW-0812">Transmembrane</keyword>
<feature type="transmembrane region" description="Helical" evidence="2">
    <location>
        <begin position="170"/>
        <end position="192"/>
    </location>
</feature>
<feature type="transmembrane region" description="Helical" evidence="2">
    <location>
        <begin position="35"/>
        <end position="53"/>
    </location>
</feature>
<sequence>MYIPQVLQPRAGMYITNGTDPIVSYDREWFTTTNMGMIAFAGTLLIHISNAMVSTQLNFKHRAPSMFTAAMFQSVISIGCHLSRVSDYFWETNCNFKPYFNNFCYWFSTAVVMGVYIWRIAQACQFFNFALSIGLILQVLKFAGALALTLEMTMGKGYFQECHFAAPPQMFTYLLGSELLCYSALIAAWFALMAYQRWGKKSHWRKALFRHGGIYTVVGCSFCLILECMILTGNTFGILVDAIMQIKWSAESLALTRQLQAYHHEIQGLNDPMSTSHEARRPPRRHHRPQRSQITDSDGMITANSGSTAIALGSSRQHRSTKDEKSFSMASFPMSASPDISIEM</sequence>
<protein>
    <submittedName>
        <fullName evidence="3">Uncharacterized protein</fullName>
    </submittedName>
</protein>
<proteinExistence type="predicted"/>
<dbReference type="OrthoDB" id="5598825at2759"/>
<name>A0A4Q0A2B9_9FUNG</name>
<gene>
    <name evidence="3" type="ORF">BJ085DRAFT_41334</name>
</gene>
<keyword evidence="2" id="KW-0472">Membrane</keyword>
<feature type="transmembrane region" description="Helical" evidence="2">
    <location>
        <begin position="99"/>
        <end position="118"/>
    </location>
</feature>